<gene>
    <name evidence="5" type="ORF">J8273_6025</name>
</gene>
<keyword evidence="6" id="KW-1185">Reference proteome</keyword>
<dbReference type="InterPro" id="IPR036770">
    <property type="entry name" value="Ankyrin_rpt-contain_sf"/>
</dbReference>
<organism evidence="5 6">
    <name type="scientific">Carpediemonas membranifera</name>
    <dbReference type="NCBI Taxonomy" id="201153"/>
    <lineage>
        <taxon>Eukaryota</taxon>
        <taxon>Metamonada</taxon>
        <taxon>Carpediemonas-like organisms</taxon>
        <taxon>Carpediemonas</taxon>
    </lineage>
</organism>
<feature type="repeat" description="ANK" evidence="3">
    <location>
        <begin position="71"/>
        <end position="93"/>
    </location>
</feature>
<name>A0A8J6B4D2_9EUKA</name>
<dbReference type="OrthoDB" id="194358at2759"/>
<evidence type="ECO:0000313" key="6">
    <source>
        <dbReference type="Proteomes" id="UP000717585"/>
    </source>
</evidence>
<evidence type="ECO:0000256" key="4">
    <source>
        <dbReference type="SAM" id="MobiDB-lite"/>
    </source>
</evidence>
<dbReference type="PANTHER" id="PTHR24171">
    <property type="entry name" value="ANKYRIN REPEAT DOMAIN-CONTAINING PROTEIN 39-RELATED"/>
    <property type="match status" value="1"/>
</dbReference>
<dbReference type="Gene3D" id="1.25.40.20">
    <property type="entry name" value="Ankyrin repeat-containing domain"/>
    <property type="match status" value="2"/>
</dbReference>
<dbReference type="AlphaFoldDB" id="A0A8J6B4D2"/>
<dbReference type="PROSITE" id="PS50297">
    <property type="entry name" value="ANK_REP_REGION"/>
    <property type="match status" value="2"/>
</dbReference>
<reference evidence="5" key="1">
    <citation type="submission" date="2021-05" db="EMBL/GenBank/DDBJ databases">
        <title>A free-living protist that lacks canonical eukaryotic 1 DNA replication and segregation systems.</title>
        <authorList>
            <person name="Salas-Leiva D.E."/>
            <person name="Tromer E.C."/>
            <person name="Curtis B.A."/>
            <person name="Jerlstrom-Hultqvist J."/>
            <person name="Kolisko M."/>
            <person name="Yi Z."/>
            <person name="Salas-Leiva J.S."/>
            <person name="Gallot-Lavallee L."/>
            <person name="Kops G.J.P.L."/>
            <person name="Archibald J.M."/>
            <person name="Simpson A.G.B."/>
            <person name="Roger A.J."/>
        </authorList>
    </citation>
    <scope>NUCLEOTIDE SEQUENCE</scope>
    <source>
        <strain evidence="5">BICM</strain>
    </source>
</reference>
<feature type="compositionally biased region" description="Basic and acidic residues" evidence="4">
    <location>
        <begin position="345"/>
        <end position="355"/>
    </location>
</feature>
<evidence type="ECO:0000256" key="3">
    <source>
        <dbReference type="PROSITE-ProRule" id="PRU00023"/>
    </source>
</evidence>
<keyword evidence="1" id="KW-0677">Repeat</keyword>
<dbReference type="EMBL" id="JAHDYR010000035">
    <property type="protein sequence ID" value="KAG9392657.1"/>
    <property type="molecule type" value="Genomic_DNA"/>
</dbReference>
<evidence type="ECO:0000256" key="2">
    <source>
        <dbReference type="ARBA" id="ARBA00023043"/>
    </source>
</evidence>
<protein>
    <recommendedName>
        <fullName evidence="7">Ankyrin repeat protein</fullName>
    </recommendedName>
</protein>
<dbReference type="Proteomes" id="UP000717585">
    <property type="component" value="Unassembled WGS sequence"/>
</dbReference>
<accession>A0A8J6B4D2</accession>
<feature type="repeat" description="ANK" evidence="3">
    <location>
        <begin position="109"/>
        <end position="141"/>
    </location>
</feature>
<dbReference type="InterPro" id="IPR002110">
    <property type="entry name" value="Ankyrin_rpt"/>
</dbReference>
<evidence type="ECO:0008006" key="7">
    <source>
        <dbReference type="Google" id="ProtNLM"/>
    </source>
</evidence>
<feature type="region of interest" description="Disordered" evidence="4">
    <location>
        <begin position="318"/>
        <end position="378"/>
    </location>
</feature>
<dbReference type="PROSITE" id="PS50088">
    <property type="entry name" value="ANK_REPEAT"/>
    <property type="match status" value="2"/>
</dbReference>
<evidence type="ECO:0000313" key="5">
    <source>
        <dbReference type="EMBL" id="KAG9392657.1"/>
    </source>
</evidence>
<proteinExistence type="predicted"/>
<evidence type="ECO:0000256" key="1">
    <source>
        <dbReference type="ARBA" id="ARBA00022737"/>
    </source>
</evidence>
<dbReference type="Pfam" id="PF12796">
    <property type="entry name" value="Ank_2"/>
    <property type="match status" value="2"/>
</dbReference>
<keyword evidence="2 3" id="KW-0040">ANK repeat</keyword>
<dbReference type="SMART" id="SM00248">
    <property type="entry name" value="ANK"/>
    <property type="match status" value="6"/>
</dbReference>
<sequence length="469" mass="51573">MRWHKRVIGAAIYHIFHPNAQIDHHGCTKLYRAARSGKTKKVRRILKGRGRSTIDYQRKDKSKFVSTDRHQGWTALHIAAEHGHTNVVKLLLDDTHGWKAANPDIKDGHSKNPLHIAISSGFYSVLQELLKAGADPHATDSFGSTALHCLAFYRKLHNMALDFDDLTPLLPDRNTPNIIKETPLIIASQMTDEAIVKWLCGATGAGLPPIDANLPDCRGNTPLHYANHARLAEVLLHAGCDLESGNKNGKTPLAEAMEEYGIDQSFAEEQVECLLIHRSKPVVGDVDVCLDKLKDPKLLALYDRALDHQLQLEEAEFQTAQSTVDSDDGYMSFPAGSEGEETEEAEHCDHSDRQRPSRLGQLDEAEGTKTAESGVSDDTLATTVSLSDIDSLGAVTTPTASEATEDEHMLGRRGSFDSAVDFDLTETELEVDIDGGKGVRAHVRFRSSTSVISTVELRAGDDDWFNTTI</sequence>
<dbReference type="SUPFAM" id="SSF48403">
    <property type="entry name" value="Ankyrin repeat"/>
    <property type="match status" value="1"/>
</dbReference>
<dbReference type="PRINTS" id="PR01415">
    <property type="entry name" value="ANKYRIN"/>
</dbReference>
<comment type="caution">
    <text evidence="5">The sequence shown here is derived from an EMBL/GenBank/DDBJ whole genome shotgun (WGS) entry which is preliminary data.</text>
</comment>